<feature type="domain" description="HTH gntR-type" evidence="5">
    <location>
        <begin position="8"/>
        <end position="75"/>
    </location>
</feature>
<evidence type="ECO:0000313" key="6">
    <source>
        <dbReference type="EMBL" id="MDN3714095.1"/>
    </source>
</evidence>
<evidence type="ECO:0000256" key="4">
    <source>
        <dbReference type="SAM" id="MobiDB-lite"/>
    </source>
</evidence>
<dbReference type="InterPro" id="IPR000524">
    <property type="entry name" value="Tscrpt_reg_HTH_GntR"/>
</dbReference>
<name>A0ABT8DBM9_9RHOB</name>
<comment type="caution">
    <text evidence="6">The sequence shown here is derived from an EMBL/GenBank/DDBJ whole genome shotgun (WGS) entry which is preliminary data.</text>
</comment>
<evidence type="ECO:0000256" key="3">
    <source>
        <dbReference type="ARBA" id="ARBA00023163"/>
    </source>
</evidence>
<organism evidence="6 7">
    <name type="scientific">Paracoccus cavernae</name>
    <dbReference type="NCBI Taxonomy" id="1571207"/>
    <lineage>
        <taxon>Bacteria</taxon>
        <taxon>Pseudomonadati</taxon>
        <taxon>Pseudomonadota</taxon>
        <taxon>Alphaproteobacteria</taxon>
        <taxon>Rhodobacterales</taxon>
        <taxon>Paracoccaceae</taxon>
        <taxon>Paracoccus</taxon>
    </lineage>
</organism>
<feature type="region of interest" description="Disordered" evidence="4">
    <location>
        <begin position="210"/>
        <end position="270"/>
    </location>
</feature>
<dbReference type="SMART" id="SM00345">
    <property type="entry name" value="HTH_GNTR"/>
    <property type="match status" value="1"/>
</dbReference>
<proteinExistence type="predicted"/>
<dbReference type="CDD" id="cd07377">
    <property type="entry name" value="WHTH_GntR"/>
    <property type="match status" value="1"/>
</dbReference>
<dbReference type="EMBL" id="JAUFRC010000003">
    <property type="protein sequence ID" value="MDN3714095.1"/>
    <property type="molecule type" value="Genomic_DNA"/>
</dbReference>
<protein>
    <submittedName>
        <fullName evidence="6">GntR family transcriptional regulator</fullName>
    </submittedName>
</protein>
<dbReference type="PANTHER" id="PTHR43537:SF45">
    <property type="entry name" value="GNTR FAMILY REGULATORY PROTEIN"/>
    <property type="match status" value="1"/>
</dbReference>
<reference evidence="7" key="1">
    <citation type="journal article" date="2019" name="Int. J. Syst. Evol. Microbiol.">
        <title>The Global Catalogue of Microorganisms (GCM) 10K type strain sequencing project: providing services to taxonomists for standard genome sequencing and annotation.</title>
        <authorList>
            <consortium name="The Broad Institute Genomics Platform"/>
            <consortium name="The Broad Institute Genome Sequencing Center for Infectious Disease"/>
            <person name="Wu L."/>
            <person name="Ma J."/>
        </authorList>
    </citation>
    <scope>NUCLEOTIDE SEQUENCE [LARGE SCALE GENOMIC DNA]</scope>
    <source>
        <strain evidence="7">CECT 8482</strain>
    </source>
</reference>
<evidence type="ECO:0000256" key="1">
    <source>
        <dbReference type="ARBA" id="ARBA00023015"/>
    </source>
</evidence>
<dbReference type="Pfam" id="PF00392">
    <property type="entry name" value="GntR"/>
    <property type="match status" value="1"/>
</dbReference>
<keyword evidence="1" id="KW-0805">Transcription regulation</keyword>
<dbReference type="Proteomes" id="UP001243846">
    <property type="component" value="Unassembled WGS sequence"/>
</dbReference>
<dbReference type="InterPro" id="IPR036390">
    <property type="entry name" value="WH_DNA-bd_sf"/>
</dbReference>
<accession>A0ABT8DBM9</accession>
<gene>
    <name evidence="6" type="ORF">QWZ10_24100</name>
</gene>
<dbReference type="Gene3D" id="1.10.10.10">
    <property type="entry name" value="Winged helix-like DNA-binding domain superfamily/Winged helix DNA-binding domain"/>
    <property type="match status" value="1"/>
</dbReference>
<sequence length="270" mass="30269">MVTRVQSGSLSTAVRDELIRLITTAVLKPGDRLNEVHLAEQLGVSRGPVREAARELEGLGLTISRPRQGFYVADYSDAEIIDIYEVGAWVGQAVVHDFMTYSDLAARREILADIATISRASTQAFSETLLAFRQRFVAQIHNRYLAEHALSLYRRYYIVAALIRAEDAAGRIARIIDTQQALWSAMAADDRALAERIMAEDAAYWIKDVPPRFHKSPSGDRPEGTQENPSKDRTTPWRRGRPDADPRRDFGAGERPAHPPCSVSMRRDPK</sequence>
<evidence type="ECO:0000256" key="2">
    <source>
        <dbReference type="ARBA" id="ARBA00023125"/>
    </source>
</evidence>
<evidence type="ECO:0000259" key="5">
    <source>
        <dbReference type="PROSITE" id="PS50949"/>
    </source>
</evidence>
<dbReference type="InterPro" id="IPR036388">
    <property type="entry name" value="WH-like_DNA-bd_sf"/>
</dbReference>
<feature type="compositionally biased region" description="Basic and acidic residues" evidence="4">
    <location>
        <begin position="217"/>
        <end position="257"/>
    </location>
</feature>
<evidence type="ECO:0000313" key="7">
    <source>
        <dbReference type="Proteomes" id="UP001243846"/>
    </source>
</evidence>
<keyword evidence="3" id="KW-0804">Transcription</keyword>
<keyword evidence="7" id="KW-1185">Reference proteome</keyword>
<dbReference type="PANTHER" id="PTHR43537">
    <property type="entry name" value="TRANSCRIPTIONAL REGULATOR, GNTR FAMILY"/>
    <property type="match status" value="1"/>
</dbReference>
<dbReference type="SUPFAM" id="SSF46785">
    <property type="entry name" value="Winged helix' DNA-binding domain"/>
    <property type="match status" value="1"/>
</dbReference>
<dbReference type="PROSITE" id="PS50949">
    <property type="entry name" value="HTH_GNTR"/>
    <property type="match status" value="1"/>
</dbReference>
<dbReference type="InterPro" id="IPR008920">
    <property type="entry name" value="TF_FadR/GntR_C"/>
</dbReference>
<keyword evidence="2" id="KW-0238">DNA-binding</keyword>
<dbReference type="SUPFAM" id="SSF48008">
    <property type="entry name" value="GntR ligand-binding domain-like"/>
    <property type="match status" value="1"/>
</dbReference>
<dbReference type="Gene3D" id="1.20.120.530">
    <property type="entry name" value="GntR ligand-binding domain-like"/>
    <property type="match status" value="1"/>
</dbReference>